<keyword evidence="10" id="KW-1185">Reference proteome</keyword>
<sequence>MLRGTGWAHVREAIQTLNPGYFALVMATGIMSIAMHQQGAYRLSMLLLWLTVLTYLVLLVVSAVRITVYPSAFRADLFDSGRAFGLFTFVSATNVMGTRLVLDGHTTVAFGLLIGSSLLWLVFGYVVPWTAVLSTTERPVVQRANGTWFVWVVASESVAVLAAVLQPDMTDLWRQILALLAVASWAVGVFLYAAAGIFVSARMMLYPLRPEDLIPQYWVAMGGTAITVVAGARIAEMAHAPMADATRSLIAGTSVVFWAFGTWLIPPLLAAGVWRHVVHRIPLRYEAPLWSVIFPLGMYGVGGKYLGTVDHLPIVYYIGSVESWIALAAWAVTFVAMLHHLVRTLGPRATARR</sequence>
<dbReference type="InterPro" id="IPR051629">
    <property type="entry name" value="Sulfite_efflux_TDT"/>
</dbReference>
<dbReference type="CDD" id="cd09319">
    <property type="entry name" value="TDT_like_1"/>
    <property type="match status" value="1"/>
</dbReference>
<accession>A0ABS5RN59</accession>
<keyword evidence="4" id="KW-1003">Cell membrane</keyword>
<evidence type="ECO:0000256" key="8">
    <source>
        <dbReference type="SAM" id="Phobius"/>
    </source>
</evidence>
<evidence type="ECO:0000313" key="9">
    <source>
        <dbReference type="EMBL" id="MBS9534999.1"/>
    </source>
</evidence>
<feature type="transmembrane region" description="Helical" evidence="8">
    <location>
        <begin position="109"/>
        <end position="128"/>
    </location>
</feature>
<evidence type="ECO:0000256" key="7">
    <source>
        <dbReference type="ARBA" id="ARBA00023136"/>
    </source>
</evidence>
<proteinExistence type="inferred from homology"/>
<dbReference type="InterPro" id="IPR038665">
    <property type="entry name" value="Voltage-dep_anion_channel_sf"/>
</dbReference>
<feature type="transmembrane region" description="Helical" evidence="8">
    <location>
        <begin position="148"/>
        <end position="165"/>
    </location>
</feature>
<feature type="transmembrane region" description="Helical" evidence="8">
    <location>
        <begin position="217"/>
        <end position="236"/>
    </location>
</feature>
<dbReference type="Proteomes" id="UP001519535">
    <property type="component" value="Unassembled WGS sequence"/>
</dbReference>
<keyword evidence="5 8" id="KW-0812">Transmembrane</keyword>
<evidence type="ECO:0000313" key="10">
    <source>
        <dbReference type="Proteomes" id="UP001519535"/>
    </source>
</evidence>
<evidence type="ECO:0000256" key="5">
    <source>
        <dbReference type="ARBA" id="ARBA00022692"/>
    </source>
</evidence>
<feature type="transmembrane region" description="Helical" evidence="8">
    <location>
        <begin position="43"/>
        <end position="64"/>
    </location>
</feature>
<dbReference type="EMBL" id="JAHCLR010000034">
    <property type="protein sequence ID" value="MBS9534999.1"/>
    <property type="molecule type" value="Genomic_DNA"/>
</dbReference>
<dbReference type="InterPro" id="IPR004695">
    <property type="entry name" value="SLAC1/Mae1/Ssu1/TehA"/>
</dbReference>
<dbReference type="PANTHER" id="PTHR31686">
    <property type="match status" value="1"/>
</dbReference>
<protein>
    <submittedName>
        <fullName evidence="9">Tellurite resistance/C4-dicarboxylate transporter family protein</fullName>
    </submittedName>
</protein>
<evidence type="ECO:0000256" key="1">
    <source>
        <dbReference type="ARBA" id="ARBA00004651"/>
    </source>
</evidence>
<reference evidence="9 10" key="1">
    <citation type="submission" date="2021-05" db="EMBL/GenBank/DDBJ databases">
        <title>Mycobacterium acidophilum sp. nov., an extremely acid-tolerant member of the genus Mycobacterium.</title>
        <authorList>
            <person name="Xia J."/>
        </authorList>
    </citation>
    <scope>NUCLEOTIDE SEQUENCE [LARGE SCALE GENOMIC DNA]</scope>
    <source>
        <strain evidence="9 10">M1</strain>
    </source>
</reference>
<evidence type="ECO:0000256" key="6">
    <source>
        <dbReference type="ARBA" id="ARBA00022989"/>
    </source>
</evidence>
<comment type="caution">
    <text evidence="9">The sequence shown here is derived from an EMBL/GenBank/DDBJ whole genome shotgun (WGS) entry which is preliminary data.</text>
</comment>
<feature type="transmembrane region" description="Helical" evidence="8">
    <location>
        <begin position="84"/>
        <end position="102"/>
    </location>
</feature>
<organism evidence="9 10">
    <name type="scientific">Mycolicibacter acidiphilus</name>
    <dbReference type="NCBI Taxonomy" id="2835306"/>
    <lineage>
        <taxon>Bacteria</taxon>
        <taxon>Bacillati</taxon>
        <taxon>Actinomycetota</taxon>
        <taxon>Actinomycetes</taxon>
        <taxon>Mycobacteriales</taxon>
        <taxon>Mycobacteriaceae</taxon>
        <taxon>Mycolicibacter</taxon>
    </lineage>
</organism>
<feature type="transmembrane region" description="Helical" evidence="8">
    <location>
        <begin position="248"/>
        <end position="269"/>
    </location>
</feature>
<keyword evidence="3" id="KW-0813">Transport</keyword>
<dbReference type="RefSeq" id="WP_214093862.1">
    <property type="nucleotide sequence ID" value="NZ_JAHCLR010000034.1"/>
</dbReference>
<feature type="transmembrane region" description="Helical" evidence="8">
    <location>
        <begin position="20"/>
        <end position="36"/>
    </location>
</feature>
<feature type="transmembrane region" description="Helical" evidence="8">
    <location>
        <begin position="314"/>
        <end position="338"/>
    </location>
</feature>
<comment type="subcellular location">
    <subcellularLocation>
        <location evidence="1">Cell membrane</location>
        <topology evidence="1">Multi-pass membrane protein</topology>
    </subcellularLocation>
</comment>
<name>A0ABS5RN59_9MYCO</name>
<dbReference type="Pfam" id="PF03595">
    <property type="entry name" value="SLAC1"/>
    <property type="match status" value="1"/>
</dbReference>
<evidence type="ECO:0000256" key="2">
    <source>
        <dbReference type="ARBA" id="ARBA00008566"/>
    </source>
</evidence>
<dbReference type="PANTHER" id="PTHR31686:SF1">
    <property type="entry name" value="SULFITE EFFLUX PUMP SSU1"/>
    <property type="match status" value="1"/>
</dbReference>
<gene>
    <name evidence="9" type="ORF">KIH27_15525</name>
</gene>
<feature type="transmembrane region" description="Helical" evidence="8">
    <location>
        <begin position="177"/>
        <end position="205"/>
    </location>
</feature>
<evidence type="ECO:0000256" key="3">
    <source>
        <dbReference type="ARBA" id="ARBA00022448"/>
    </source>
</evidence>
<evidence type="ECO:0000256" key="4">
    <source>
        <dbReference type="ARBA" id="ARBA00022475"/>
    </source>
</evidence>
<keyword evidence="7 8" id="KW-0472">Membrane</keyword>
<keyword evidence="6 8" id="KW-1133">Transmembrane helix</keyword>
<dbReference type="Gene3D" id="1.50.10.150">
    <property type="entry name" value="Voltage-dependent anion channel"/>
    <property type="match status" value="1"/>
</dbReference>
<feature type="transmembrane region" description="Helical" evidence="8">
    <location>
        <begin position="289"/>
        <end position="307"/>
    </location>
</feature>
<comment type="similarity">
    <text evidence="2">Belongs to the tellurite-resistance/dicarboxylate transporter (TDT) family.</text>
</comment>